<reference evidence="5 6" key="1">
    <citation type="submission" date="2024-06" db="EMBL/GenBank/DDBJ databases">
        <title>Thioclava kandeliae sp. nov. from a rhizosphere soil sample of Kandelia candel in a mangrove.</title>
        <authorList>
            <person name="Mu T."/>
        </authorList>
    </citation>
    <scope>NUCLEOTIDE SEQUENCE [LARGE SCALE GENOMIC DNA]</scope>
    <source>
        <strain evidence="5 6">CPCC 100088</strain>
    </source>
</reference>
<feature type="domain" description="Multidrug resistance protein MdtA-like barrel-sandwich hybrid" evidence="3">
    <location>
        <begin position="49"/>
        <end position="244"/>
    </location>
</feature>
<evidence type="ECO:0000256" key="2">
    <source>
        <dbReference type="SAM" id="Phobius"/>
    </source>
</evidence>
<proteinExistence type="predicted"/>
<dbReference type="PANTHER" id="PTHR30386">
    <property type="entry name" value="MEMBRANE FUSION SUBUNIT OF EMRAB-TOLC MULTIDRUG EFFLUX PUMP"/>
    <property type="match status" value="1"/>
</dbReference>
<organism evidence="5 6">
    <name type="scientific">Thioclava kandeliae</name>
    <dbReference type="NCBI Taxonomy" id="3070818"/>
    <lineage>
        <taxon>Bacteria</taxon>
        <taxon>Pseudomonadati</taxon>
        <taxon>Pseudomonadota</taxon>
        <taxon>Alphaproteobacteria</taxon>
        <taxon>Rhodobacterales</taxon>
        <taxon>Paracoccaceae</taxon>
        <taxon>Thioclava</taxon>
    </lineage>
</organism>
<dbReference type="InterPro" id="IPR058625">
    <property type="entry name" value="MdtA-like_BSH"/>
</dbReference>
<dbReference type="PANTHER" id="PTHR30386:SF24">
    <property type="entry name" value="MULTIDRUG RESISTANCE EFFLUX PUMP"/>
    <property type="match status" value="1"/>
</dbReference>
<evidence type="ECO:0000313" key="5">
    <source>
        <dbReference type="EMBL" id="MER5173420.1"/>
    </source>
</evidence>
<name>A0ABV1SKZ3_9RHOB</name>
<sequence>MSVKRFLPSIIAVAFGLIGLCIILYAWQIPPFQSSVAQTNDAYVRGRLTSIAPQLSGFITDVPVHDFQTVKKGDVLAKIDDRQYVQAVNQAQAELDSAKAALANNAQDIRSAEATIESKKASQDSAEASVATTQREWERAQQLQNKSYLSQSDADDAQLALQQAQASLEEAIAARHVAEEDLKSVKMDSQTLQASVESAQAALELAKIDLEHTTITAPIDGRLGQLGVRGGQYVSAGTTLMSLVGTDAWVIANFKETKLNGMQVGQSVSFTVDALGGKRFTGHLEAFSPATGSEFSVLSSSNATGNFTKIAQRVPVRISIDPGQDEAEKLVPGLSVVVDIARD</sequence>
<evidence type="ECO:0000259" key="3">
    <source>
        <dbReference type="Pfam" id="PF25917"/>
    </source>
</evidence>
<feature type="transmembrane region" description="Helical" evidence="2">
    <location>
        <begin position="7"/>
        <end position="27"/>
    </location>
</feature>
<dbReference type="Pfam" id="PF25963">
    <property type="entry name" value="Beta-barrel_AAEA"/>
    <property type="match status" value="1"/>
</dbReference>
<keyword evidence="2" id="KW-0472">Membrane</keyword>
<dbReference type="Gene3D" id="2.40.50.100">
    <property type="match status" value="1"/>
</dbReference>
<evidence type="ECO:0000259" key="4">
    <source>
        <dbReference type="Pfam" id="PF25963"/>
    </source>
</evidence>
<keyword evidence="1" id="KW-0175">Coiled coil</keyword>
<feature type="coiled-coil region" evidence="1">
    <location>
        <begin position="154"/>
        <end position="181"/>
    </location>
</feature>
<feature type="domain" description="p-hydroxybenzoic acid efflux pump subunit AaeA-like beta-barrel" evidence="4">
    <location>
        <begin position="250"/>
        <end position="340"/>
    </location>
</feature>
<evidence type="ECO:0000256" key="1">
    <source>
        <dbReference type="SAM" id="Coils"/>
    </source>
</evidence>
<dbReference type="InterPro" id="IPR058634">
    <property type="entry name" value="AaeA-lik-b-barrel"/>
</dbReference>
<gene>
    <name evidence="5" type="ORF">VSX56_16765</name>
</gene>
<keyword evidence="2" id="KW-1133">Transmembrane helix</keyword>
<feature type="coiled-coil region" evidence="1">
    <location>
        <begin position="88"/>
        <end position="115"/>
    </location>
</feature>
<dbReference type="Pfam" id="PF25917">
    <property type="entry name" value="BSH_RND"/>
    <property type="match status" value="1"/>
</dbReference>
<dbReference type="Proteomes" id="UP001438953">
    <property type="component" value="Unassembled WGS sequence"/>
</dbReference>
<evidence type="ECO:0000313" key="6">
    <source>
        <dbReference type="Proteomes" id="UP001438953"/>
    </source>
</evidence>
<keyword evidence="2" id="KW-0812">Transmembrane</keyword>
<protein>
    <submittedName>
        <fullName evidence="5">HlyD family secretion protein</fullName>
    </submittedName>
</protein>
<dbReference type="Gene3D" id="2.40.30.170">
    <property type="match status" value="1"/>
</dbReference>
<comment type="caution">
    <text evidence="5">The sequence shown here is derived from an EMBL/GenBank/DDBJ whole genome shotgun (WGS) entry which is preliminary data.</text>
</comment>
<dbReference type="Gene3D" id="1.10.287.470">
    <property type="entry name" value="Helix hairpin bin"/>
    <property type="match status" value="2"/>
</dbReference>
<dbReference type="SUPFAM" id="SSF111369">
    <property type="entry name" value="HlyD-like secretion proteins"/>
    <property type="match status" value="3"/>
</dbReference>
<dbReference type="EMBL" id="JAYWLC010000018">
    <property type="protein sequence ID" value="MER5173420.1"/>
    <property type="molecule type" value="Genomic_DNA"/>
</dbReference>
<dbReference type="InterPro" id="IPR050739">
    <property type="entry name" value="MFP"/>
</dbReference>
<accession>A0ABV1SKZ3</accession>
<keyword evidence="6" id="KW-1185">Reference proteome</keyword>
<dbReference type="RefSeq" id="WP_339113326.1">
    <property type="nucleotide sequence ID" value="NZ_JAYWLC010000018.1"/>
</dbReference>